<evidence type="ECO:0000313" key="4">
    <source>
        <dbReference type="Proteomes" id="UP001326715"/>
    </source>
</evidence>
<evidence type="ECO:0008006" key="5">
    <source>
        <dbReference type="Google" id="ProtNLM"/>
    </source>
</evidence>
<dbReference type="RefSeq" id="WP_143150924.1">
    <property type="nucleotide sequence ID" value="NZ_CP139972.1"/>
</dbReference>
<proteinExistence type="predicted"/>
<dbReference type="OrthoDB" id="4199881at2"/>
<dbReference type="Proteomes" id="UP001326715">
    <property type="component" value="Chromosome"/>
</dbReference>
<dbReference type="EMBL" id="CP140154">
    <property type="protein sequence ID" value="WQG87813.1"/>
    <property type="molecule type" value="Genomic_DNA"/>
</dbReference>
<organism evidence="1 3">
    <name type="scientific">Chitinophaga sancti</name>
    <dbReference type="NCBI Taxonomy" id="1004"/>
    <lineage>
        <taxon>Bacteria</taxon>
        <taxon>Pseudomonadati</taxon>
        <taxon>Bacteroidota</taxon>
        <taxon>Chitinophagia</taxon>
        <taxon>Chitinophagales</taxon>
        <taxon>Chitinophagaceae</taxon>
        <taxon>Chitinophaga</taxon>
    </lineage>
</organism>
<reference evidence="1 3" key="1">
    <citation type="submission" date="2016-11" db="EMBL/GenBank/DDBJ databases">
        <authorList>
            <person name="Jaros S."/>
            <person name="Januszkiewicz K."/>
            <person name="Wedrychowicz H."/>
        </authorList>
    </citation>
    <scope>NUCLEOTIDE SEQUENCE [LARGE SCALE GENOMIC DNA]</scope>
    <source>
        <strain evidence="1 3">DSM 784</strain>
    </source>
</reference>
<dbReference type="AlphaFoldDB" id="A0A1K1SN41"/>
<reference evidence="2 4" key="2">
    <citation type="submission" date="2023-11" db="EMBL/GenBank/DDBJ databases">
        <title>MicrobeMod: A computational toolkit for identifying prokaryotic methylation and restriction-modification with nanopore sequencing.</title>
        <authorList>
            <person name="Crits-Christoph A."/>
            <person name="Kang S.C."/>
            <person name="Lee H."/>
            <person name="Ostrov N."/>
        </authorList>
    </citation>
    <scope>NUCLEOTIDE SEQUENCE [LARGE SCALE GENOMIC DNA]</scope>
    <source>
        <strain evidence="2 4">ATCC 23090</strain>
    </source>
</reference>
<evidence type="ECO:0000313" key="2">
    <source>
        <dbReference type="EMBL" id="WQG87813.1"/>
    </source>
</evidence>
<sequence>MESRTITIMSLIDVIGALAEDSMKANVYLFDNNKSKGSVNEGTGRLKTKVKAGDTLFWTLMSLEPESFAEISNISIDPEICRLEKKKYPQSDVVFWEGEVLKEAASTPYKITFEIGYQKQKFETEENPELIG</sequence>
<accession>A0A1K1SN41</accession>
<dbReference type="Proteomes" id="UP000183788">
    <property type="component" value="Unassembled WGS sequence"/>
</dbReference>
<name>A0A1K1SN41_9BACT</name>
<dbReference type="STRING" id="1004.SAMN05661012_05792"/>
<protein>
    <recommendedName>
        <fullName evidence="5">Inclusion body protein</fullName>
    </recommendedName>
</protein>
<keyword evidence="4" id="KW-1185">Reference proteome</keyword>
<dbReference type="EMBL" id="FPIZ01000027">
    <property type="protein sequence ID" value="SFW85816.1"/>
    <property type="molecule type" value="Genomic_DNA"/>
</dbReference>
<evidence type="ECO:0000313" key="3">
    <source>
        <dbReference type="Proteomes" id="UP000183788"/>
    </source>
</evidence>
<evidence type="ECO:0000313" key="1">
    <source>
        <dbReference type="EMBL" id="SFW85816.1"/>
    </source>
</evidence>
<gene>
    <name evidence="1" type="ORF">SAMN05661012_05792</name>
    <name evidence="2" type="ORF">SR876_23070</name>
</gene>